<dbReference type="SUPFAM" id="SSF54427">
    <property type="entry name" value="NTF2-like"/>
    <property type="match status" value="1"/>
</dbReference>
<dbReference type="InterPro" id="IPR051265">
    <property type="entry name" value="HIBADH-related_NP60_sf"/>
</dbReference>
<proteinExistence type="predicted"/>
<comment type="caution">
    <text evidence="4">The sequence shown here is derived from an EMBL/GenBank/DDBJ whole genome shotgun (WGS) entry which is preliminary data.</text>
</comment>
<dbReference type="InterPro" id="IPR032710">
    <property type="entry name" value="NTF2-like_dom_sf"/>
</dbReference>
<dbReference type="InterPro" id="IPR029154">
    <property type="entry name" value="HIBADH-like_NADP-bd"/>
</dbReference>
<sequence>MRPGIGWIGLGHMGSVMAPRLAAVGWTVTGYDLDPARAAGCGVAAAATPVELAAGADVLISTIPDDAAFRALLAGLAGALRPGTTLIDMSTLSPDASARAADLLDKAGVAYLRAPVSGSTGLAAEGALSLFVSGPRDVFEAQHPILEVLGKRITWLGPAEEARVAKLVVNSLVGSMNGALAEALALAEACGLNRPAVIDLIAGSAAASPYIASKVEKLKERDWTPAASISLIAKDLDLVLALAEARGLAMPQAALNRARLAEAEALGWGGRDMSALAALPTREPAVTIAALEDERYAAMLAGDIATLDRLLDTTLRYIHSSGGTDSKESYIAGFASGHVRYRHVTRSGQSIQVSGDAALVLSRLGIDILVGGKPKRIEAMAMAVWSRTSGRWRLICVQSAPAGQS</sequence>
<dbReference type="Proteomes" id="UP000584642">
    <property type="component" value="Unassembled WGS sequence"/>
</dbReference>
<evidence type="ECO:0000259" key="3">
    <source>
        <dbReference type="Pfam" id="PF14833"/>
    </source>
</evidence>
<dbReference type="PANTHER" id="PTHR43580:SF2">
    <property type="entry name" value="CYTOKINE-LIKE NUCLEAR FACTOR N-PAC"/>
    <property type="match status" value="1"/>
</dbReference>
<dbReference type="Pfam" id="PF14534">
    <property type="entry name" value="DUF4440"/>
    <property type="match status" value="1"/>
</dbReference>
<dbReference type="Pfam" id="PF14833">
    <property type="entry name" value="NAD_binding_11"/>
    <property type="match status" value="1"/>
</dbReference>
<keyword evidence="5" id="KW-1185">Reference proteome</keyword>
<dbReference type="EMBL" id="JABFDB010000047">
    <property type="protein sequence ID" value="NYZ24906.1"/>
    <property type="molecule type" value="Genomic_DNA"/>
</dbReference>
<dbReference type="SUPFAM" id="SSF51735">
    <property type="entry name" value="NAD(P)-binding Rossmann-fold domains"/>
    <property type="match status" value="1"/>
</dbReference>
<gene>
    <name evidence="4" type="ORF">HND93_34825</name>
</gene>
<dbReference type="RefSeq" id="WP_180286680.1">
    <property type="nucleotide sequence ID" value="NZ_JABFDB010000047.1"/>
</dbReference>
<feature type="domain" description="3-hydroxyisobutyrate dehydrogenase-like NAD-binding" evidence="3">
    <location>
        <begin position="163"/>
        <end position="278"/>
    </location>
</feature>
<reference evidence="4 5" key="1">
    <citation type="submission" date="2020-05" db="EMBL/GenBank/DDBJ databases">
        <title>Azospirillum oleiclasticum sp. nov, a nitrogen-fixing and heavy crude oil-emulsifying bacterium isolated from the crude oil of Yumen Oilfield.</title>
        <authorList>
            <person name="Wu D."/>
            <person name="Cai M."/>
            <person name="Zhang X."/>
        </authorList>
    </citation>
    <scope>NUCLEOTIDE SEQUENCE [LARGE SCALE GENOMIC DNA]</scope>
    <source>
        <strain evidence="4 5">ROY-1-1-2</strain>
    </source>
</reference>
<dbReference type="SUPFAM" id="SSF48179">
    <property type="entry name" value="6-phosphogluconate dehydrogenase C-terminal domain-like"/>
    <property type="match status" value="1"/>
</dbReference>
<dbReference type="InterPro" id="IPR008927">
    <property type="entry name" value="6-PGluconate_DH-like_C_sf"/>
</dbReference>
<dbReference type="InterPro" id="IPR036291">
    <property type="entry name" value="NAD(P)-bd_dom_sf"/>
</dbReference>
<dbReference type="Gene3D" id="3.10.450.50">
    <property type="match status" value="1"/>
</dbReference>
<accession>A0ABX2TMJ3</accession>
<dbReference type="PANTHER" id="PTHR43580">
    <property type="entry name" value="OXIDOREDUCTASE GLYR1-RELATED"/>
    <property type="match status" value="1"/>
</dbReference>
<dbReference type="Gene3D" id="1.10.1040.10">
    <property type="entry name" value="N-(1-d-carboxylethyl)-l-norvaline Dehydrogenase, domain 2"/>
    <property type="match status" value="1"/>
</dbReference>
<name>A0ABX2TMJ3_9PROT</name>
<evidence type="ECO:0000259" key="2">
    <source>
        <dbReference type="Pfam" id="PF14534"/>
    </source>
</evidence>
<evidence type="ECO:0000259" key="1">
    <source>
        <dbReference type="Pfam" id="PF03446"/>
    </source>
</evidence>
<feature type="domain" description="DUF4440" evidence="2">
    <location>
        <begin position="288"/>
        <end position="394"/>
    </location>
</feature>
<protein>
    <submittedName>
        <fullName evidence="4">NAD-binding protein</fullName>
    </submittedName>
</protein>
<feature type="domain" description="6-phosphogluconate dehydrogenase NADP-binding" evidence="1">
    <location>
        <begin position="5"/>
        <end position="157"/>
    </location>
</feature>
<dbReference type="InterPro" id="IPR027843">
    <property type="entry name" value="DUF4440"/>
</dbReference>
<dbReference type="InterPro" id="IPR006115">
    <property type="entry name" value="6PGDH_NADP-bd"/>
</dbReference>
<organism evidence="4 5">
    <name type="scientific">Azospirillum oleiclasticum</name>
    <dbReference type="NCBI Taxonomy" id="2735135"/>
    <lineage>
        <taxon>Bacteria</taxon>
        <taxon>Pseudomonadati</taxon>
        <taxon>Pseudomonadota</taxon>
        <taxon>Alphaproteobacteria</taxon>
        <taxon>Rhodospirillales</taxon>
        <taxon>Azospirillaceae</taxon>
        <taxon>Azospirillum</taxon>
    </lineage>
</organism>
<dbReference type="Pfam" id="PF03446">
    <property type="entry name" value="NAD_binding_2"/>
    <property type="match status" value="1"/>
</dbReference>
<evidence type="ECO:0000313" key="4">
    <source>
        <dbReference type="EMBL" id="NYZ24906.1"/>
    </source>
</evidence>
<evidence type="ECO:0000313" key="5">
    <source>
        <dbReference type="Proteomes" id="UP000584642"/>
    </source>
</evidence>
<dbReference type="InterPro" id="IPR013328">
    <property type="entry name" value="6PGD_dom2"/>
</dbReference>
<dbReference type="Gene3D" id="3.40.50.720">
    <property type="entry name" value="NAD(P)-binding Rossmann-like Domain"/>
    <property type="match status" value="1"/>
</dbReference>